<feature type="domain" description="Baseplate structural protein Gp10 C-terminal" evidence="1">
    <location>
        <begin position="188"/>
        <end position="277"/>
    </location>
</feature>
<sequence length="284" mass="31345">MNKIEQLTNLGGFPMTQYTLDFMQSSYHDSLAGISRLIGSGVIVSGMEEVGNNVADGWISYEGELLPFIGGPKQSTWIIEEITESRRFADQITRNVYFTRRARFASGGIDYGNLQRIETLLSLRDTIANMKASFTQQLNSLWKKGDIIEVDCDATYISANFTNTGLGINERDGWAICNGNNGTKNRMGRFPVGYDPSRTDYSPVGKTGGAETITLTESQMPKHTHNFSVTGQQVGSLLTRIYSISEGYFPLAGNYNAGMATAGGDQPHENRPPYIATLYIMKIK</sequence>
<dbReference type="SUPFAM" id="SSF88874">
    <property type="entry name" value="Receptor-binding domain of short tail fibre protein gp12"/>
    <property type="match status" value="1"/>
</dbReference>
<gene>
    <name evidence="2" type="ORF">DXN04_26200</name>
</gene>
<dbReference type="Pfam" id="PF21939">
    <property type="entry name" value="Gp10_C"/>
    <property type="match status" value="1"/>
</dbReference>
<keyword evidence="3" id="KW-1185">Reference proteome</keyword>
<organism evidence="2 3">
    <name type="scientific">Chitinophaga silvisoli</name>
    <dbReference type="NCBI Taxonomy" id="2291814"/>
    <lineage>
        <taxon>Bacteria</taxon>
        <taxon>Pseudomonadati</taxon>
        <taxon>Bacteroidota</taxon>
        <taxon>Chitinophagia</taxon>
        <taxon>Chitinophagales</taxon>
        <taxon>Chitinophagaceae</taxon>
        <taxon>Chitinophaga</taxon>
    </lineage>
</organism>
<accession>A0A3E1NWH1</accession>
<evidence type="ECO:0000259" key="1">
    <source>
        <dbReference type="Pfam" id="PF21939"/>
    </source>
</evidence>
<dbReference type="RefSeq" id="WP_116856355.1">
    <property type="nucleotide sequence ID" value="NZ_QTJV01000010.1"/>
</dbReference>
<reference evidence="2 3" key="1">
    <citation type="submission" date="2018-08" db="EMBL/GenBank/DDBJ databases">
        <title>Chitinophaga sp. K20C18050901, a novel bacterium isolated from forest soil.</title>
        <authorList>
            <person name="Wang C."/>
        </authorList>
    </citation>
    <scope>NUCLEOTIDE SEQUENCE [LARGE SCALE GENOMIC DNA]</scope>
    <source>
        <strain evidence="2 3">K20C18050901</strain>
    </source>
</reference>
<dbReference type="Proteomes" id="UP000261174">
    <property type="component" value="Unassembled WGS sequence"/>
</dbReference>
<name>A0A3E1NWH1_9BACT</name>
<dbReference type="CDD" id="cd22641">
    <property type="entry name" value="C24-like"/>
    <property type="match status" value="1"/>
</dbReference>
<dbReference type="OrthoDB" id="9113831at2"/>
<evidence type="ECO:0000313" key="3">
    <source>
        <dbReference type="Proteomes" id="UP000261174"/>
    </source>
</evidence>
<protein>
    <recommendedName>
        <fullName evidence="1">Baseplate structural protein Gp10 C-terminal domain-containing protein</fullName>
    </recommendedName>
</protein>
<evidence type="ECO:0000313" key="2">
    <source>
        <dbReference type="EMBL" id="RFM32269.1"/>
    </source>
</evidence>
<proteinExistence type="predicted"/>
<dbReference type="InterPro" id="IPR053827">
    <property type="entry name" value="Gp10_C"/>
</dbReference>
<dbReference type="EMBL" id="QTJV01000010">
    <property type="protein sequence ID" value="RFM32269.1"/>
    <property type="molecule type" value="Genomic_DNA"/>
</dbReference>
<comment type="caution">
    <text evidence="2">The sequence shown here is derived from an EMBL/GenBank/DDBJ whole genome shotgun (WGS) entry which is preliminary data.</text>
</comment>
<dbReference type="AlphaFoldDB" id="A0A3E1NWH1"/>